<proteinExistence type="predicted"/>
<dbReference type="InterPro" id="IPR043129">
    <property type="entry name" value="ATPase_NBD"/>
</dbReference>
<dbReference type="EMBL" id="CAAALY010028406">
    <property type="protein sequence ID" value="VEL16418.1"/>
    <property type="molecule type" value="Genomic_DNA"/>
</dbReference>
<dbReference type="InterPro" id="IPR004000">
    <property type="entry name" value="Actin"/>
</dbReference>
<name>A0A3S4ZP73_9PLAT</name>
<dbReference type="Gene3D" id="3.30.420.40">
    <property type="match status" value="1"/>
</dbReference>
<sequence length="139" mass="15527">MDCLFLKLCEKFVFFGGSVLLFFSMPIGQFIFSSLQLKYDLKAPTATSGYVLRMNIERFIVPELIFHPGDVGLTQMGLTEALSYLINERLPAPVWPGAWANILLVGGNANLPGFKERLSMDMRAHAPDDLAVNIFKPDE</sequence>
<dbReference type="SUPFAM" id="SSF53067">
    <property type="entry name" value="Actin-like ATPase domain"/>
    <property type="match status" value="1"/>
</dbReference>
<comment type="caution">
    <text evidence="3">The sequence shown here is derived from an EMBL/GenBank/DDBJ whole genome shotgun (WGS) entry which is preliminary data.</text>
</comment>
<keyword evidence="2" id="KW-1133">Transmembrane helix</keyword>
<gene>
    <name evidence="3" type="ORF">PXEA_LOCUS9858</name>
</gene>
<protein>
    <recommendedName>
        <fullName evidence="5">Actin-related protein 5</fullName>
    </recommendedName>
</protein>
<accession>A0A3S4ZP73</accession>
<evidence type="ECO:0000313" key="3">
    <source>
        <dbReference type="EMBL" id="VEL16418.1"/>
    </source>
</evidence>
<comment type="function">
    <text evidence="1">Actins are highly conserved proteins that are involved in various types of cell motility and are ubiquitously expressed in all eukaryotic cells.</text>
</comment>
<reference evidence="3" key="1">
    <citation type="submission" date="2018-11" db="EMBL/GenBank/DDBJ databases">
        <authorList>
            <consortium name="Pathogen Informatics"/>
        </authorList>
    </citation>
    <scope>NUCLEOTIDE SEQUENCE</scope>
</reference>
<keyword evidence="2" id="KW-0812">Transmembrane</keyword>
<evidence type="ECO:0008006" key="5">
    <source>
        <dbReference type="Google" id="ProtNLM"/>
    </source>
</evidence>
<dbReference type="AlphaFoldDB" id="A0A3S4ZP73"/>
<dbReference type="Proteomes" id="UP000784294">
    <property type="component" value="Unassembled WGS sequence"/>
</dbReference>
<keyword evidence="4" id="KW-1185">Reference proteome</keyword>
<evidence type="ECO:0000256" key="2">
    <source>
        <dbReference type="SAM" id="Phobius"/>
    </source>
</evidence>
<dbReference type="Pfam" id="PF00022">
    <property type="entry name" value="Actin"/>
    <property type="match status" value="1"/>
</dbReference>
<organism evidence="3 4">
    <name type="scientific">Protopolystoma xenopodis</name>
    <dbReference type="NCBI Taxonomy" id="117903"/>
    <lineage>
        <taxon>Eukaryota</taxon>
        <taxon>Metazoa</taxon>
        <taxon>Spiralia</taxon>
        <taxon>Lophotrochozoa</taxon>
        <taxon>Platyhelminthes</taxon>
        <taxon>Monogenea</taxon>
        <taxon>Polyopisthocotylea</taxon>
        <taxon>Polystomatidea</taxon>
        <taxon>Polystomatidae</taxon>
        <taxon>Protopolystoma</taxon>
    </lineage>
</organism>
<dbReference type="PANTHER" id="PTHR11937">
    <property type="entry name" value="ACTIN"/>
    <property type="match status" value="1"/>
</dbReference>
<dbReference type="OrthoDB" id="6220758at2759"/>
<evidence type="ECO:0000313" key="4">
    <source>
        <dbReference type="Proteomes" id="UP000784294"/>
    </source>
</evidence>
<feature type="transmembrane region" description="Helical" evidence="2">
    <location>
        <begin position="12"/>
        <end position="32"/>
    </location>
</feature>
<keyword evidence="2" id="KW-0472">Membrane</keyword>
<evidence type="ECO:0000256" key="1">
    <source>
        <dbReference type="ARBA" id="ARBA00003520"/>
    </source>
</evidence>